<dbReference type="Proteomes" id="UP000652354">
    <property type="component" value="Unassembled WGS sequence"/>
</dbReference>
<evidence type="ECO:0000313" key="2">
    <source>
        <dbReference type="Proteomes" id="UP000652354"/>
    </source>
</evidence>
<proteinExistence type="predicted"/>
<protein>
    <recommendedName>
        <fullName evidence="3">DUF1905 domain-containing protein</fullName>
    </recommendedName>
</protein>
<keyword evidence="2" id="KW-1185">Reference proteome</keyword>
<dbReference type="AlphaFoldDB" id="A0A919Q7C1"/>
<evidence type="ECO:0008006" key="3">
    <source>
        <dbReference type="Google" id="ProtNLM"/>
    </source>
</evidence>
<organism evidence="1 2">
    <name type="scientific">Demequina activiva</name>
    <dbReference type="NCBI Taxonomy" id="1582364"/>
    <lineage>
        <taxon>Bacteria</taxon>
        <taxon>Bacillati</taxon>
        <taxon>Actinomycetota</taxon>
        <taxon>Actinomycetes</taxon>
        <taxon>Micrococcales</taxon>
        <taxon>Demequinaceae</taxon>
        <taxon>Demequina</taxon>
    </lineage>
</organism>
<dbReference type="Gene3D" id="2.40.30.100">
    <property type="entry name" value="AF2212/PG0164-like"/>
    <property type="match status" value="1"/>
</dbReference>
<accession>A0A919Q7C1</accession>
<evidence type="ECO:0000313" key="1">
    <source>
        <dbReference type="EMBL" id="GIG55518.1"/>
    </source>
</evidence>
<reference evidence="1" key="1">
    <citation type="submission" date="2021-01" db="EMBL/GenBank/DDBJ databases">
        <title>Whole genome shotgun sequence of Demequina activiva NBRC 110675.</title>
        <authorList>
            <person name="Komaki H."/>
            <person name="Tamura T."/>
        </authorList>
    </citation>
    <scope>NUCLEOTIDE SEQUENCE</scope>
    <source>
        <strain evidence="1">NBRC 110675</strain>
    </source>
</reference>
<sequence>MPDYLFDAVLWRWTGNGAAWVFLTVPEDIADQVEAQQVGPGRGFGAVKVRVTIGSSTWDTSMFPSQEHASYILPVKAPVRRKEGLDAGDTATVRILLIDP</sequence>
<name>A0A919Q7C1_9MICO</name>
<dbReference type="InterPro" id="IPR015018">
    <property type="entry name" value="DUF1905"/>
</dbReference>
<dbReference type="Pfam" id="PF08922">
    <property type="entry name" value="DUF1905"/>
    <property type="match status" value="1"/>
</dbReference>
<gene>
    <name evidence="1" type="ORF">Dac01nite_22700</name>
</gene>
<dbReference type="InterPro" id="IPR037079">
    <property type="entry name" value="AF2212/PG0164-like_sf"/>
</dbReference>
<dbReference type="EMBL" id="BONR01000006">
    <property type="protein sequence ID" value="GIG55518.1"/>
    <property type="molecule type" value="Genomic_DNA"/>
</dbReference>
<dbReference type="SUPFAM" id="SSF141694">
    <property type="entry name" value="AF2212/PG0164-like"/>
    <property type="match status" value="1"/>
</dbReference>
<dbReference type="RefSeq" id="WP_203657097.1">
    <property type="nucleotide sequence ID" value="NZ_BONR01000006.1"/>
</dbReference>
<comment type="caution">
    <text evidence="1">The sequence shown here is derived from an EMBL/GenBank/DDBJ whole genome shotgun (WGS) entry which is preliminary data.</text>
</comment>